<keyword evidence="4" id="KW-1185">Reference proteome</keyword>
<dbReference type="PANTHER" id="PTHR23022">
    <property type="entry name" value="TRANSPOSABLE ELEMENT-RELATED"/>
    <property type="match status" value="1"/>
</dbReference>
<feature type="region of interest" description="Disordered" evidence="2">
    <location>
        <begin position="65"/>
        <end position="88"/>
    </location>
</feature>
<accession>A0A915CN58</accession>
<feature type="region of interest" description="Disordered" evidence="2">
    <location>
        <begin position="25"/>
        <end position="46"/>
    </location>
</feature>
<evidence type="ECO:0000313" key="5">
    <source>
        <dbReference type="WBParaSite" id="jg1041"/>
    </source>
</evidence>
<dbReference type="InterPro" id="IPR009057">
    <property type="entry name" value="Homeodomain-like_sf"/>
</dbReference>
<dbReference type="GO" id="GO:0005634">
    <property type="term" value="C:nucleus"/>
    <property type="evidence" value="ECO:0007669"/>
    <property type="project" value="UniProtKB-SubCell"/>
</dbReference>
<sequence>MYMLSLLQLHDKLVSRKSTVSANPLSNVEEVDKTQVDGKEPKAPDTTFLVHNGVDSSGMAKREASFDDYSLDEQKRSRNGPSRNPYSWMAKNEEMRPKSIDQVTERLIVRLHDTDERWSFTRIADHVGIPKESVRDAYHRQKNPKVHKKDGRKRKTSGRVDRMIARKSRENPKLTAPEIREELKLDDITVRTVQNRLIEVGLFGRRPAKKPFISPKNVKERLSFAKEHQNWTVDQWKSVLWSDESKFNMIGSDGKGYVRRPLNKRFDPKYTKGTVKFGGGNIMVWGCFSWHGLGPLRLVNGKMDRFQYQQILSETLLSHLELLENSHPDENLLLIFQQDNDLKHKKRARNPYSWLASEPSENNAGSWRKLSSPPKRQRGTVVAGPSSWADNSAKRAAGVRNPYSWMNFV</sequence>
<dbReference type="Proteomes" id="UP000887574">
    <property type="component" value="Unplaced"/>
</dbReference>
<dbReference type="GO" id="GO:0015074">
    <property type="term" value="P:DNA integration"/>
    <property type="evidence" value="ECO:0007669"/>
    <property type="project" value="InterPro"/>
</dbReference>
<dbReference type="Pfam" id="PF01498">
    <property type="entry name" value="HTH_Tnp_Tc3_2"/>
    <property type="match status" value="1"/>
</dbReference>
<comment type="subcellular location">
    <subcellularLocation>
        <location evidence="1">Nucleus</location>
    </subcellularLocation>
</comment>
<dbReference type="PANTHER" id="PTHR23022:SF134">
    <property type="entry name" value="TRANSPOSABLE ELEMENT TC1 TRANSPOSASE"/>
    <property type="match status" value="1"/>
</dbReference>
<dbReference type="InterPro" id="IPR036397">
    <property type="entry name" value="RNaseH_sf"/>
</dbReference>
<feature type="region of interest" description="Disordered" evidence="2">
    <location>
        <begin position="354"/>
        <end position="393"/>
    </location>
</feature>
<reference evidence="5" key="1">
    <citation type="submission" date="2022-11" db="UniProtKB">
        <authorList>
            <consortium name="WormBaseParasite"/>
        </authorList>
    </citation>
    <scope>IDENTIFICATION</scope>
</reference>
<proteinExistence type="predicted"/>
<dbReference type="InterPro" id="IPR002492">
    <property type="entry name" value="Transposase_Tc1-like"/>
</dbReference>
<dbReference type="WBParaSite" id="jg1041">
    <property type="protein sequence ID" value="jg1041"/>
    <property type="gene ID" value="jg1041"/>
</dbReference>
<feature type="domain" description="Transposase Tc1-like" evidence="3">
    <location>
        <begin position="161"/>
        <end position="230"/>
    </location>
</feature>
<dbReference type="GO" id="GO:0003677">
    <property type="term" value="F:DNA binding"/>
    <property type="evidence" value="ECO:0007669"/>
    <property type="project" value="InterPro"/>
</dbReference>
<organism evidence="4 5">
    <name type="scientific">Ditylenchus dipsaci</name>
    <dbReference type="NCBI Taxonomy" id="166011"/>
    <lineage>
        <taxon>Eukaryota</taxon>
        <taxon>Metazoa</taxon>
        <taxon>Ecdysozoa</taxon>
        <taxon>Nematoda</taxon>
        <taxon>Chromadorea</taxon>
        <taxon>Rhabditida</taxon>
        <taxon>Tylenchina</taxon>
        <taxon>Tylenchomorpha</taxon>
        <taxon>Sphaerularioidea</taxon>
        <taxon>Anguinidae</taxon>
        <taxon>Anguininae</taxon>
        <taxon>Ditylenchus</taxon>
    </lineage>
</organism>
<dbReference type="SUPFAM" id="SSF46689">
    <property type="entry name" value="Homeodomain-like"/>
    <property type="match status" value="1"/>
</dbReference>
<feature type="compositionally biased region" description="Basic and acidic residues" evidence="2">
    <location>
        <begin position="30"/>
        <end position="43"/>
    </location>
</feature>
<evidence type="ECO:0000256" key="2">
    <source>
        <dbReference type="SAM" id="MobiDB-lite"/>
    </source>
</evidence>
<name>A0A915CN58_9BILA</name>
<evidence type="ECO:0000313" key="4">
    <source>
        <dbReference type="Proteomes" id="UP000887574"/>
    </source>
</evidence>
<dbReference type="AlphaFoldDB" id="A0A915CN58"/>
<evidence type="ECO:0000256" key="1">
    <source>
        <dbReference type="ARBA" id="ARBA00004123"/>
    </source>
</evidence>
<dbReference type="GO" id="GO:0006313">
    <property type="term" value="P:DNA transposition"/>
    <property type="evidence" value="ECO:0007669"/>
    <property type="project" value="InterPro"/>
</dbReference>
<protein>
    <submittedName>
        <fullName evidence="5">Transposase Tc1-like domain-containing protein</fullName>
    </submittedName>
</protein>
<dbReference type="InterPro" id="IPR052338">
    <property type="entry name" value="Transposase_5"/>
</dbReference>
<evidence type="ECO:0000259" key="3">
    <source>
        <dbReference type="Pfam" id="PF01498"/>
    </source>
</evidence>
<dbReference type="Gene3D" id="3.30.420.10">
    <property type="entry name" value="Ribonuclease H-like superfamily/Ribonuclease H"/>
    <property type="match status" value="1"/>
</dbReference>